<gene>
    <name evidence="1" type="ORF">H6A13_05810</name>
</gene>
<evidence type="ECO:0000313" key="1">
    <source>
        <dbReference type="EMBL" id="MBM6826620.1"/>
    </source>
</evidence>
<accession>A0A938X144</accession>
<dbReference type="RefSeq" id="WP_204908667.1">
    <property type="nucleotide sequence ID" value="NZ_JACJLV010000014.1"/>
</dbReference>
<dbReference type="Pfam" id="PF12672">
    <property type="entry name" value="DUF3793"/>
    <property type="match status" value="1"/>
</dbReference>
<name>A0A938X144_9CLOT</name>
<reference evidence="1" key="2">
    <citation type="journal article" date="2021" name="Sci. Rep.">
        <title>The distribution of antibiotic resistance genes in chicken gut microbiota commensals.</title>
        <authorList>
            <person name="Juricova H."/>
            <person name="Matiasovicova J."/>
            <person name="Kubasova T."/>
            <person name="Cejkova D."/>
            <person name="Rychlik I."/>
        </authorList>
    </citation>
    <scope>NUCLEOTIDE SEQUENCE</scope>
    <source>
        <strain evidence="1">An420c</strain>
    </source>
</reference>
<keyword evidence="2" id="KW-1185">Reference proteome</keyword>
<organism evidence="1 2">
    <name type="scientific">Mordavella massiliensis</name>
    <dbReference type="NCBI Taxonomy" id="1871024"/>
    <lineage>
        <taxon>Bacteria</taxon>
        <taxon>Bacillati</taxon>
        <taxon>Bacillota</taxon>
        <taxon>Clostridia</taxon>
        <taxon>Eubacteriales</taxon>
        <taxon>Clostridiaceae</taxon>
        <taxon>Mordavella</taxon>
    </lineage>
</organism>
<dbReference type="Proteomes" id="UP000713880">
    <property type="component" value="Unassembled WGS sequence"/>
</dbReference>
<sequence>MPAEVVADLLSDKDGVRRLMFQVVLQCAPLLKGIKIACMMNLDYVSCRMLSSILQGTQISWYRLAVRDGRYLVILFRPDEFAAYLKRDEVCGFLEEYGYEPENLFGTLERLSRKIRYCFERNQGFPHEIGVFLDYPIEDVKGFIEKKGQSSLLSGYWKVYHDREEKEKTFLAYDKARSDAVQEFLIGKCICDIAKEGFLS</sequence>
<protein>
    <submittedName>
        <fullName evidence="1">DUF3793 family protein</fullName>
    </submittedName>
</protein>
<dbReference type="EMBL" id="JACJLV010000014">
    <property type="protein sequence ID" value="MBM6826620.1"/>
    <property type="molecule type" value="Genomic_DNA"/>
</dbReference>
<proteinExistence type="predicted"/>
<reference evidence="1" key="1">
    <citation type="submission" date="2020-08" db="EMBL/GenBank/DDBJ databases">
        <authorList>
            <person name="Cejkova D."/>
            <person name="Kubasova T."/>
            <person name="Jahodarova E."/>
            <person name="Rychlik I."/>
        </authorList>
    </citation>
    <scope>NUCLEOTIDE SEQUENCE</scope>
    <source>
        <strain evidence="1">An420c</strain>
    </source>
</reference>
<dbReference type="AlphaFoldDB" id="A0A938X144"/>
<evidence type="ECO:0000313" key="2">
    <source>
        <dbReference type="Proteomes" id="UP000713880"/>
    </source>
</evidence>
<comment type="caution">
    <text evidence="1">The sequence shown here is derived from an EMBL/GenBank/DDBJ whole genome shotgun (WGS) entry which is preliminary data.</text>
</comment>
<dbReference type="InterPro" id="IPR024523">
    <property type="entry name" value="DUF3793"/>
</dbReference>